<name>A0A412WYC1_9BACT</name>
<organism evidence="1 2">
    <name type="scientific">Butyricimonas virosa</name>
    <dbReference type="NCBI Taxonomy" id="544645"/>
    <lineage>
        <taxon>Bacteria</taxon>
        <taxon>Pseudomonadati</taxon>
        <taxon>Bacteroidota</taxon>
        <taxon>Bacteroidia</taxon>
        <taxon>Bacteroidales</taxon>
        <taxon>Odoribacteraceae</taxon>
        <taxon>Butyricimonas</taxon>
    </lineage>
</organism>
<accession>A0A412WYC1</accession>
<gene>
    <name evidence="1" type="ORF">DWW18_13215</name>
</gene>
<protein>
    <submittedName>
        <fullName evidence="1">Uncharacterized protein</fullName>
    </submittedName>
</protein>
<proteinExistence type="predicted"/>
<dbReference type="AlphaFoldDB" id="A0A412WYC1"/>
<sequence>MKNDFFHDLYMTIRDVRVRDCSAMSLSHLLHGYLSVYAMVRVSPTLEREYGTLQEIHGRLREIAKELSKAMKDTSIELDERIGYVADLMDAYQTYSDMDLLNEALDVTYRILTVDEKGEIVIPGRTPNVCRLLCSWYYFTGEEWCLEMAEEVISLHINNEDRLDWIRAVNNLRDFVDKCVFISMNENERLKDELFHMKKNREERCEGIDNKTYYFEVLAIQEYEFFILCERKDLLERYTII</sequence>
<dbReference type="RefSeq" id="WP_118260897.1">
    <property type="nucleotide sequence ID" value="NZ_CALBWO010000058.1"/>
</dbReference>
<reference evidence="1 2" key="1">
    <citation type="submission" date="2018-08" db="EMBL/GenBank/DDBJ databases">
        <title>A genome reference for cultivated species of the human gut microbiota.</title>
        <authorList>
            <person name="Zou Y."/>
            <person name="Xue W."/>
            <person name="Luo G."/>
        </authorList>
    </citation>
    <scope>NUCLEOTIDE SEQUENCE [LARGE SCALE GENOMIC DNA]</scope>
    <source>
        <strain evidence="1 2">AF14-49</strain>
    </source>
</reference>
<comment type="caution">
    <text evidence="1">The sequence shown here is derived from an EMBL/GenBank/DDBJ whole genome shotgun (WGS) entry which is preliminary data.</text>
</comment>
<dbReference type="Proteomes" id="UP000283589">
    <property type="component" value="Unassembled WGS sequence"/>
</dbReference>
<dbReference type="EMBL" id="QRZA01000018">
    <property type="protein sequence ID" value="RGV32732.1"/>
    <property type="molecule type" value="Genomic_DNA"/>
</dbReference>
<evidence type="ECO:0000313" key="2">
    <source>
        <dbReference type="Proteomes" id="UP000283589"/>
    </source>
</evidence>
<evidence type="ECO:0000313" key="1">
    <source>
        <dbReference type="EMBL" id="RGV32732.1"/>
    </source>
</evidence>